<evidence type="ECO:0000313" key="2">
    <source>
        <dbReference type="Proteomes" id="UP000499080"/>
    </source>
</evidence>
<keyword evidence="2" id="KW-1185">Reference proteome</keyword>
<accession>A0A4Y2Q9H1</accession>
<dbReference type="EMBL" id="BGPR01013463">
    <property type="protein sequence ID" value="GBN60808.1"/>
    <property type="molecule type" value="Genomic_DNA"/>
</dbReference>
<sequence>MSRSIKLYYQNNNTASTDQKYQMIKRVRKSPISITYAGDVISRFEMHGTLRVFPGRGRVRVSLEVETIPTAIGDPTAVGRRGMSRQLDMPYHTNTVWKTFRRVLKFFP</sequence>
<reference evidence="1 2" key="1">
    <citation type="journal article" date="2019" name="Sci. Rep.">
        <title>Orb-weaving spider Araneus ventricosus genome elucidates the spidroin gene catalogue.</title>
        <authorList>
            <person name="Kono N."/>
            <person name="Nakamura H."/>
            <person name="Ohtoshi R."/>
            <person name="Moran D.A.P."/>
            <person name="Shinohara A."/>
            <person name="Yoshida Y."/>
            <person name="Fujiwara M."/>
            <person name="Mori M."/>
            <person name="Tomita M."/>
            <person name="Arakawa K."/>
        </authorList>
    </citation>
    <scope>NUCLEOTIDE SEQUENCE [LARGE SCALE GENOMIC DNA]</scope>
</reference>
<dbReference type="Proteomes" id="UP000499080">
    <property type="component" value="Unassembled WGS sequence"/>
</dbReference>
<proteinExistence type="predicted"/>
<evidence type="ECO:0000313" key="1">
    <source>
        <dbReference type="EMBL" id="GBN60808.1"/>
    </source>
</evidence>
<comment type="caution">
    <text evidence="1">The sequence shown here is derived from an EMBL/GenBank/DDBJ whole genome shotgun (WGS) entry which is preliminary data.</text>
</comment>
<protein>
    <recommendedName>
        <fullName evidence="3">DUF4817 domain-containing protein</fullName>
    </recommendedName>
</protein>
<evidence type="ECO:0008006" key="3">
    <source>
        <dbReference type="Google" id="ProtNLM"/>
    </source>
</evidence>
<dbReference type="AlphaFoldDB" id="A0A4Y2Q9H1"/>
<organism evidence="1 2">
    <name type="scientific">Araneus ventricosus</name>
    <name type="common">Orbweaver spider</name>
    <name type="synonym">Epeira ventricosa</name>
    <dbReference type="NCBI Taxonomy" id="182803"/>
    <lineage>
        <taxon>Eukaryota</taxon>
        <taxon>Metazoa</taxon>
        <taxon>Ecdysozoa</taxon>
        <taxon>Arthropoda</taxon>
        <taxon>Chelicerata</taxon>
        <taxon>Arachnida</taxon>
        <taxon>Araneae</taxon>
        <taxon>Araneomorphae</taxon>
        <taxon>Entelegynae</taxon>
        <taxon>Araneoidea</taxon>
        <taxon>Araneidae</taxon>
        <taxon>Araneus</taxon>
    </lineage>
</organism>
<name>A0A4Y2Q9H1_ARAVE</name>
<gene>
    <name evidence="1" type="ORF">AVEN_91050_1</name>
</gene>